<dbReference type="Proteomes" id="UP000077315">
    <property type="component" value="Unassembled WGS sequence"/>
</dbReference>
<dbReference type="AlphaFoldDB" id="A0A162N2P7"/>
<dbReference type="InterPro" id="IPR036047">
    <property type="entry name" value="F-box-like_dom_sf"/>
</dbReference>
<feature type="domain" description="F-box" evidence="1">
    <location>
        <begin position="1"/>
        <end position="44"/>
    </location>
</feature>
<keyword evidence="3" id="KW-1185">Reference proteome</keyword>
<dbReference type="Pfam" id="PF00646">
    <property type="entry name" value="F-box"/>
    <property type="match status" value="1"/>
</dbReference>
<dbReference type="Gene3D" id="3.80.10.10">
    <property type="entry name" value="Ribonuclease Inhibitor"/>
    <property type="match status" value="2"/>
</dbReference>
<dbReference type="VEuPathDB" id="FungiDB:PHYBLDRAFT_153630"/>
<accession>A0A162N2P7</accession>
<evidence type="ECO:0000313" key="2">
    <source>
        <dbReference type="EMBL" id="OAD65244.1"/>
    </source>
</evidence>
<dbReference type="InterPro" id="IPR032675">
    <property type="entry name" value="LRR_dom_sf"/>
</dbReference>
<dbReference type="SUPFAM" id="SSF81383">
    <property type="entry name" value="F-box domain"/>
    <property type="match status" value="1"/>
</dbReference>
<organism evidence="2 3">
    <name type="scientific">Phycomyces blakesleeanus (strain ATCC 8743b / DSM 1359 / FGSC 10004 / NBRC 33097 / NRRL 1555)</name>
    <dbReference type="NCBI Taxonomy" id="763407"/>
    <lineage>
        <taxon>Eukaryota</taxon>
        <taxon>Fungi</taxon>
        <taxon>Fungi incertae sedis</taxon>
        <taxon>Mucoromycota</taxon>
        <taxon>Mucoromycotina</taxon>
        <taxon>Mucoromycetes</taxon>
        <taxon>Mucorales</taxon>
        <taxon>Phycomycetaceae</taxon>
        <taxon>Phycomyces</taxon>
    </lineage>
</organism>
<dbReference type="RefSeq" id="XP_018283284.1">
    <property type="nucleotide sequence ID" value="XM_018433209.1"/>
</dbReference>
<dbReference type="SUPFAM" id="SSF52047">
    <property type="entry name" value="RNI-like"/>
    <property type="match status" value="1"/>
</dbReference>
<evidence type="ECO:0000259" key="1">
    <source>
        <dbReference type="PROSITE" id="PS50181"/>
    </source>
</evidence>
<dbReference type="GeneID" id="28994115"/>
<reference evidence="3" key="1">
    <citation type="submission" date="2015-06" db="EMBL/GenBank/DDBJ databases">
        <title>Expansion of signal transduction pathways in fungi by whole-genome duplication.</title>
        <authorList>
            <consortium name="DOE Joint Genome Institute"/>
            <person name="Corrochano L.M."/>
            <person name="Kuo A."/>
            <person name="Marcet-Houben M."/>
            <person name="Polaino S."/>
            <person name="Salamov A."/>
            <person name="Villalobos J.M."/>
            <person name="Alvarez M.I."/>
            <person name="Avalos J."/>
            <person name="Benito E.P."/>
            <person name="Benoit I."/>
            <person name="Burger G."/>
            <person name="Camino L.P."/>
            <person name="Canovas D."/>
            <person name="Cerda-Olmedo E."/>
            <person name="Cheng J.-F."/>
            <person name="Dominguez A."/>
            <person name="Elias M."/>
            <person name="Eslava A.P."/>
            <person name="Glaser F."/>
            <person name="Grimwood J."/>
            <person name="Gutierrez G."/>
            <person name="Heitman J."/>
            <person name="Henrissat B."/>
            <person name="Iturriaga E.A."/>
            <person name="Lang B.F."/>
            <person name="Lavin J.L."/>
            <person name="Lee S."/>
            <person name="Li W."/>
            <person name="Lindquist E."/>
            <person name="Lopez-Garcia S."/>
            <person name="Luque E.M."/>
            <person name="Marcos A.T."/>
            <person name="Martin J."/>
            <person name="McCluskey K."/>
            <person name="Medina H.R."/>
            <person name="Miralles-Duran A."/>
            <person name="Miyazaki A."/>
            <person name="Munoz-Torres E."/>
            <person name="Oguiza J.A."/>
            <person name="Ohm R."/>
            <person name="Olmedo M."/>
            <person name="Orejas M."/>
            <person name="Ortiz-Castellanos L."/>
            <person name="Pisabarro A.G."/>
            <person name="Rodriguez-Romero J."/>
            <person name="Ruiz-Herrera J."/>
            <person name="Ruiz-Vazquez R."/>
            <person name="Sanz C."/>
            <person name="Schackwitz W."/>
            <person name="Schmutz J."/>
            <person name="Shahriari M."/>
            <person name="Shelest E."/>
            <person name="Silva-Franco F."/>
            <person name="Soanes D."/>
            <person name="Syed K."/>
            <person name="Tagua V.G."/>
            <person name="Talbot N.J."/>
            <person name="Thon M."/>
            <person name="De vries R.P."/>
            <person name="Wiebenga A."/>
            <person name="Yadav J.S."/>
            <person name="Braun E.L."/>
            <person name="Baker S."/>
            <person name="Garre V."/>
            <person name="Horwitz B."/>
            <person name="Torres-Martinez S."/>
            <person name="Idnurm A."/>
            <person name="Herrera-Estrella A."/>
            <person name="Gabaldon T."/>
            <person name="Grigoriev I.V."/>
        </authorList>
    </citation>
    <scope>NUCLEOTIDE SEQUENCE [LARGE SCALE GENOMIC DNA]</scope>
    <source>
        <strain evidence="3">NRRL 1555(-)</strain>
    </source>
</reference>
<dbReference type="InterPro" id="IPR001810">
    <property type="entry name" value="F-box_dom"/>
</dbReference>
<evidence type="ECO:0000313" key="3">
    <source>
        <dbReference type="Proteomes" id="UP000077315"/>
    </source>
</evidence>
<dbReference type="EMBL" id="KV441011">
    <property type="protein sequence ID" value="OAD65244.1"/>
    <property type="molecule type" value="Genomic_DNA"/>
</dbReference>
<proteinExistence type="predicted"/>
<dbReference type="PROSITE" id="PS50181">
    <property type="entry name" value="FBOX"/>
    <property type="match status" value="1"/>
</dbReference>
<dbReference type="OrthoDB" id="2243238at2759"/>
<gene>
    <name evidence="2" type="ORF">PHYBLDRAFT_153630</name>
</gene>
<dbReference type="InParanoid" id="A0A162N2P7"/>
<name>A0A162N2P7_PHYB8</name>
<sequence length="611" mass="73114">MATKLPPNILTYLATHVDKKDRLNCAIVCKQWTEPFLNAYWAQVYFSGYMLDKLCDKFDLKEVYQWNAHRTWALNIRLFANDLKYIPVLQQTYSRIKYLKYSIYDEDIFAVKIDWSLWKTLSHLELDFQKVELTIDEFLEQLSPLTCLVHLTICQYIDNINRPDTSLTDMESIHSYFPHLQYININTLFKPISEKEIETIRNVEPAHTVTKIVLYFPYIDPSWIFYFAHKYPNLVTCNLRSRERKPRFYLPPYDQKKYQIQPQLLLSSKQFFPCLQTANIIVHDNNYWLFYLFYDTLQRCNVKIKHATIKFNENMSKENGLNSWIKYLSESVISLNIYSSCCNQSIPVETNPVVLYKNLTVLKILVCPRVDMEIILNYCPVLRSLYITDSMIHSPEYPLSMHAPHPLQRLEIEMAKTSVSVFKYISFRCRQLKYMKLKNIFYKPSDMNETGQILVDMSFSQLKVLKTSESEIDDPEDIYGIISPFFLHIVIEQIGNVGTDQVQAPRSNWYHLCVDKTNRKSRLLAWELGRRDIEFCQRYLKDFKRRKGREKKRKDMKRSEYNYKLKRFWKRDLQHGVLIFRLKSVETYFLYEKDDRNFFLYLEPESEPESE</sequence>
<protein>
    <recommendedName>
        <fullName evidence="1">F-box domain-containing protein</fullName>
    </recommendedName>
</protein>